<sequence length="59" mass="6769">MDVETYFQSYSMQILGVDLVWERPGIDGYEDANTVPPLGFWQEMIHIFGFPKKKGISDA</sequence>
<reference evidence="1" key="1">
    <citation type="submission" date="2023-01" db="EMBL/GenBank/DDBJ databases">
        <authorList>
            <person name="Piombo E."/>
        </authorList>
    </citation>
    <scope>NUCLEOTIDE SEQUENCE</scope>
</reference>
<gene>
    <name evidence="1" type="ORF">CCHLO57077_00010022</name>
</gene>
<evidence type="ECO:0000313" key="2">
    <source>
        <dbReference type="Proteomes" id="UP001160390"/>
    </source>
</evidence>
<name>A0AA35Q5B0_9HYPO</name>
<evidence type="ECO:0000313" key="1">
    <source>
        <dbReference type="EMBL" id="CAI6090809.1"/>
    </source>
</evidence>
<keyword evidence="2" id="KW-1185">Reference proteome</keyword>
<dbReference type="EMBL" id="CABFNP030001042">
    <property type="protein sequence ID" value="CAI6090809.1"/>
    <property type="molecule type" value="Genomic_DNA"/>
</dbReference>
<dbReference type="Proteomes" id="UP001160390">
    <property type="component" value="Unassembled WGS sequence"/>
</dbReference>
<accession>A0AA35Q5B0</accession>
<proteinExistence type="predicted"/>
<organism evidence="1 2">
    <name type="scientific">Clonostachys chloroleuca</name>
    <dbReference type="NCBI Taxonomy" id="1926264"/>
    <lineage>
        <taxon>Eukaryota</taxon>
        <taxon>Fungi</taxon>
        <taxon>Dikarya</taxon>
        <taxon>Ascomycota</taxon>
        <taxon>Pezizomycotina</taxon>
        <taxon>Sordariomycetes</taxon>
        <taxon>Hypocreomycetidae</taxon>
        <taxon>Hypocreales</taxon>
        <taxon>Bionectriaceae</taxon>
        <taxon>Clonostachys</taxon>
    </lineage>
</organism>
<protein>
    <submittedName>
        <fullName evidence="1">Uncharacterized protein</fullName>
    </submittedName>
</protein>
<dbReference type="AlphaFoldDB" id="A0AA35Q5B0"/>
<comment type="caution">
    <text evidence="1">The sequence shown here is derived from an EMBL/GenBank/DDBJ whole genome shotgun (WGS) entry which is preliminary data.</text>
</comment>